<feature type="region of interest" description="Disordered" evidence="1">
    <location>
        <begin position="1"/>
        <end position="31"/>
    </location>
</feature>
<dbReference type="Proteomes" id="UP000789901">
    <property type="component" value="Unassembled WGS sequence"/>
</dbReference>
<name>A0ABN7W0X2_GIGMA</name>
<proteinExistence type="predicted"/>
<feature type="non-terminal residue" evidence="2">
    <location>
        <position position="1"/>
    </location>
</feature>
<protein>
    <submittedName>
        <fullName evidence="2">26207_t:CDS:1</fullName>
    </submittedName>
</protein>
<keyword evidence="3" id="KW-1185">Reference proteome</keyword>
<comment type="caution">
    <text evidence="2">The sequence shown here is derived from an EMBL/GenBank/DDBJ whole genome shotgun (WGS) entry which is preliminary data.</text>
</comment>
<evidence type="ECO:0000256" key="1">
    <source>
        <dbReference type="SAM" id="MobiDB-lite"/>
    </source>
</evidence>
<sequence length="57" mass="6175">SMPPPRPHSSLSTRRDFEDSSQSRPTSLYDSNSCKACCEGVVVKAFSCEGIVVKALL</sequence>
<evidence type="ECO:0000313" key="2">
    <source>
        <dbReference type="EMBL" id="CAG8809770.1"/>
    </source>
</evidence>
<organism evidence="2 3">
    <name type="scientific">Gigaspora margarita</name>
    <dbReference type="NCBI Taxonomy" id="4874"/>
    <lineage>
        <taxon>Eukaryota</taxon>
        <taxon>Fungi</taxon>
        <taxon>Fungi incertae sedis</taxon>
        <taxon>Mucoromycota</taxon>
        <taxon>Glomeromycotina</taxon>
        <taxon>Glomeromycetes</taxon>
        <taxon>Diversisporales</taxon>
        <taxon>Gigasporaceae</taxon>
        <taxon>Gigaspora</taxon>
    </lineage>
</organism>
<evidence type="ECO:0000313" key="3">
    <source>
        <dbReference type="Proteomes" id="UP000789901"/>
    </source>
</evidence>
<dbReference type="EMBL" id="CAJVQB010027016">
    <property type="protein sequence ID" value="CAG8809770.1"/>
    <property type="molecule type" value="Genomic_DNA"/>
</dbReference>
<gene>
    <name evidence="2" type="ORF">GMARGA_LOCUS24962</name>
</gene>
<reference evidence="2 3" key="1">
    <citation type="submission" date="2021-06" db="EMBL/GenBank/DDBJ databases">
        <authorList>
            <person name="Kallberg Y."/>
            <person name="Tangrot J."/>
            <person name="Rosling A."/>
        </authorList>
    </citation>
    <scope>NUCLEOTIDE SEQUENCE [LARGE SCALE GENOMIC DNA]</scope>
    <source>
        <strain evidence="2 3">120-4 pot B 10/14</strain>
    </source>
</reference>
<feature type="compositionally biased region" description="Polar residues" evidence="1">
    <location>
        <begin position="20"/>
        <end position="31"/>
    </location>
</feature>
<accession>A0ABN7W0X2</accession>